<feature type="region of interest" description="Disordered" evidence="2">
    <location>
        <begin position="100"/>
        <end position="136"/>
    </location>
</feature>
<reference evidence="3" key="1">
    <citation type="journal article" date="2020" name="mSystems">
        <title>Genome- and Community-Level Interaction Insights into Carbon Utilization and Element Cycling Functions of Hydrothermarchaeota in Hydrothermal Sediment.</title>
        <authorList>
            <person name="Zhou Z."/>
            <person name="Liu Y."/>
            <person name="Xu W."/>
            <person name="Pan J."/>
            <person name="Luo Z.H."/>
            <person name="Li M."/>
        </authorList>
    </citation>
    <scope>NUCLEOTIDE SEQUENCE [LARGE SCALE GENOMIC DNA]</scope>
    <source>
        <strain evidence="3">HyVt-501</strain>
    </source>
</reference>
<dbReference type="AlphaFoldDB" id="A0A7C5L8Y7"/>
<organism evidence="3">
    <name type="scientific">Aquifex aeolicus</name>
    <dbReference type="NCBI Taxonomy" id="63363"/>
    <lineage>
        <taxon>Bacteria</taxon>
        <taxon>Pseudomonadati</taxon>
        <taxon>Aquificota</taxon>
        <taxon>Aquificia</taxon>
        <taxon>Aquificales</taxon>
        <taxon>Aquificaceae</taxon>
        <taxon>Aquifex</taxon>
    </lineage>
</organism>
<feature type="coiled-coil region" evidence="1">
    <location>
        <begin position="21"/>
        <end position="83"/>
    </location>
</feature>
<comment type="caution">
    <text evidence="3">The sequence shown here is derived from an EMBL/GenBank/DDBJ whole genome shotgun (WGS) entry which is preliminary data.</text>
</comment>
<dbReference type="SUPFAM" id="SSF48452">
    <property type="entry name" value="TPR-like"/>
    <property type="match status" value="1"/>
</dbReference>
<dbReference type="Proteomes" id="UP000885792">
    <property type="component" value="Unassembled WGS sequence"/>
</dbReference>
<gene>
    <name evidence="3" type="ORF">ENJ61_02950</name>
</gene>
<dbReference type="EMBL" id="DRNB01000111">
    <property type="protein sequence ID" value="HHJ63843.1"/>
    <property type="molecule type" value="Genomic_DNA"/>
</dbReference>
<keyword evidence="1" id="KW-0175">Coiled coil</keyword>
<accession>A0A7C5L8Y7</accession>
<dbReference type="Pfam" id="PF13174">
    <property type="entry name" value="TPR_6"/>
    <property type="match status" value="1"/>
</dbReference>
<evidence type="ECO:0000256" key="1">
    <source>
        <dbReference type="SAM" id="Coils"/>
    </source>
</evidence>
<evidence type="ECO:0000313" key="3">
    <source>
        <dbReference type="EMBL" id="HHJ63843.1"/>
    </source>
</evidence>
<proteinExistence type="predicted"/>
<dbReference type="Gene3D" id="1.25.40.10">
    <property type="entry name" value="Tetratricopeptide repeat domain"/>
    <property type="match status" value="1"/>
</dbReference>
<name>A0A7C5L8Y7_AQUAO</name>
<dbReference type="PROSITE" id="PS51257">
    <property type="entry name" value="PROKAR_LIPOPROTEIN"/>
    <property type="match status" value="1"/>
</dbReference>
<protein>
    <submittedName>
        <fullName evidence="3">Tetratricopeptide repeat protein</fullName>
    </submittedName>
</protein>
<sequence>MRKLLPAVLGPFLIACAPVAQERVSERMSEIEIKLSRLEQKQIDLEKNVERTNERIDRLTELISELRLEIERLRLRMETGLTEREPAGGGTVERVEPPALVEKLPPPPTGIREEKAPEQPAVQEAKEEDKEEEEDAETAYRKAIELYSIKKLYEARNAFLSFIKKFPENKYTDNAFFWIGKIHQELGDPDRAENVYRVLVEKCEGGKLPDCNKLPDTYYQLMRIYMDRGDMEGANRYYSLL</sequence>
<dbReference type="InterPro" id="IPR019734">
    <property type="entry name" value="TPR_rpt"/>
</dbReference>
<dbReference type="InterPro" id="IPR011990">
    <property type="entry name" value="TPR-like_helical_dom_sf"/>
</dbReference>
<feature type="non-terminal residue" evidence="3">
    <location>
        <position position="241"/>
    </location>
</feature>
<evidence type="ECO:0000256" key="2">
    <source>
        <dbReference type="SAM" id="MobiDB-lite"/>
    </source>
</evidence>